<feature type="compositionally biased region" description="Polar residues" evidence="4">
    <location>
        <begin position="126"/>
        <end position="149"/>
    </location>
</feature>
<dbReference type="InterPro" id="IPR000504">
    <property type="entry name" value="RRM_dom"/>
</dbReference>
<feature type="repeat" description="PPR" evidence="3">
    <location>
        <begin position="629"/>
        <end position="663"/>
    </location>
</feature>
<feature type="repeat" description="PPR" evidence="3">
    <location>
        <begin position="769"/>
        <end position="804"/>
    </location>
</feature>
<keyword evidence="1" id="KW-0677">Repeat</keyword>
<evidence type="ECO:0000313" key="6">
    <source>
        <dbReference type="EMBL" id="OWM73242.1"/>
    </source>
</evidence>
<keyword evidence="2" id="KW-0694">RNA-binding</keyword>
<dbReference type="InterPro" id="IPR046848">
    <property type="entry name" value="E_motif"/>
</dbReference>
<evidence type="ECO:0000256" key="3">
    <source>
        <dbReference type="PROSITE-ProRule" id="PRU00708"/>
    </source>
</evidence>
<evidence type="ECO:0000256" key="2">
    <source>
        <dbReference type="PROSITE-ProRule" id="PRU00176"/>
    </source>
</evidence>
<dbReference type="InterPro" id="IPR035979">
    <property type="entry name" value="RBD_domain_sf"/>
</dbReference>
<dbReference type="FunFam" id="1.25.40.10:FF:001213">
    <property type="entry name" value="Pentatricopeptide repeat-containing protein, mitochondrial"/>
    <property type="match status" value="1"/>
</dbReference>
<dbReference type="Pfam" id="PF13041">
    <property type="entry name" value="PPR_2"/>
    <property type="match status" value="1"/>
</dbReference>
<dbReference type="SMART" id="SM00360">
    <property type="entry name" value="RRM"/>
    <property type="match status" value="1"/>
</dbReference>
<comment type="caution">
    <text evidence="6">The sequence shown here is derived from an EMBL/GenBank/DDBJ whole genome shotgun (WGS) entry which is preliminary data.</text>
</comment>
<dbReference type="GO" id="GO:0009451">
    <property type="term" value="P:RNA modification"/>
    <property type="evidence" value="ECO:0007669"/>
    <property type="project" value="InterPro"/>
</dbReference>
<dbReference type="PROSITE" id="PS50102">
    <property type="entry name" value="RRM"/>
    <property type="match status" value="1"/>
</dbReference>
<feature type="region of interest" description="Disordered" evidence="4">
    <location>
        <begin position="1"/>
        <end position="27"/>
    </location>
</feature>
<dbReference type="PROSITE" id="PS51375">
    <property type="entry name" value="PPR"/>
    <property type="match status" value="4"/>
</dbReference>
<proteinExistence type="predicted"/>
<dbReference type="Gene3D" id="1.25.40.10">
    <property type="entry name" value="Tetratricopeptide repeat domain"/>
    <property type="match status" value="3"/>
</dbReference>
<accession>A0A218WMK7</accession>
<feature type="compositionally biased region" description="Pro residues" evidence="4">
    <location>
        <begin position="219"/>
        <end position="236"/>
    </location>
</feature>
<evidence type="ECO:0000313" key="7">
    <source>
        <dbReference type="Proteomes" id="UP000197138"/>
    </source>
</evidence>
<dbReference type="EMBL" id="MTKT01003953">
    <property type="protein sequence ID" value="OWM73242.1"/>
    <property type="molecule type" value="Genomic_DNA"/>
</dbReference>
<dbReference type="PANTHER" id="PTHR47926:SF460">
    <property type="entry name" value="OS01G0815900 PROTEIN"/>
    <property type="match status" value="1"/>
</dbReference>
<reference evidence="7" key="1">
    <citation type="journal article" date="2017" name="Plant J.">
        <title>The pomegranate (Punica granatum L.) genome and the genomics of punicalagin biosynthesis.</title>
        <authorList>
            <person name="Qin G."/>
            <person name="Xu C."/>
            <person name="Ming R."/>
            <person name="Tang H."/>
            <person name="Guyot R."/>
            <person name="Kramer E.M."/>
            <person name="Hu Y."/>
            <person name="Yi X."/>
            <person name="Qi Y."/>
            <person name="Xu X."/>
            <person name="Gao Z."/>
            <person name="Pan H."/>
            <person name="Jian J."/>
            <person name="Tian Y."/>
            <person name="Yue Z."/>
            <person name="Xu Y."/>
        </authorList>
    </citation>
    <scope>NUCLEOTIDE SEQUENCE [LARGE SCALE GENOMIC DNA]</scope>
    <source>
        <strain evidence="7">cv. Dabenzi</strain>
    </source>
</reference>
<feature type="region of interest" description="Disordered" evidence="4">
    <location>
        <begin position="114"/>
        <end position="151"/>
    </location>
</feature>
<dbReference type="SUPFAM" id="SSF54928">
    <property type="entry name" value="RNA-binding domain, RBD"/>
    <property type="match status" value="1"/>
</dbReference>
<dbReference type="Pfam" id="PF20431">
    <property type="entry name" value="E_motif"/>
    <property type="match status" value="1"/>
</dbReference>
<dbReference type="InterPro" id="IPR011990">
    <property type="entry name" value="TPR-like_helical_dom_sf"/>
</dbReference>
<dbReference type="NCBIfam" id="TIGR00756">
    <property type="entry name" value="PPR"/>
    <property type="match status" value="4"/>
</dbReference>
<dbReference type="Proteomes" id="UP000197138">
    <property type="component" value="Unassembled WGS sequence"/>
</dbReference>
<evidence type="ECO:0000256" key="1">
    <source>
        <dbReference type="ARBA" id="ARBA00022737"/>
    </source>
</evidence>
<evidence type="ECO:0000256" key="4">
    <source>
        <dbReference type="SAM" id="MobiDB-lite"/>
    </source>
</evidence>
<dbReference type="AlphaFoldDB" id="A0A218WMK7"/>
<dbReference type="Pfam" id="PF01535">
    <property type="entry name" value="PPR"/>
    <property type="match status" value="4"/>
</dbReference>
<dbReference type="PANTHER" id="PTHR47926">
    <property type="entry name" value="PENTATRICOPEPTIDE REPEAT-CONTAINING PROTEIN"/>
    <property type="match status" value="1"/>
</dbReference>
<name>A0A218WMK7_PUNGR</name>
<dbReference type="InterPro" id="IPR002885">
    <property type="entry name" value="PPR_rpt"/>
</dbReference>
<protein>
    <recommendedName>
        <fullName evidence="5">RRM domain-containing protein</fullName>
    </recommendedName>
</protein>
<feature type="compositionally biased region" description="Acidic residues" evidence="4">
    <location>
        <begin position="254"/>
        <end position="266"/>
    </location>
</feature>
<dbReference type="InterPro" id="IPR012677">
    <property type="entry name" value="Nucleotide-bd_a/b_plait_sf"/>
</dbReference>
<feature type="compositionally biased region" description="Polar residues" evidence="4">
    <location>
        <begin position="1"/>
        <end position="11"/>
    </location>
</feature>
<dbReference type="GO" id="GO:0003723">
    <property type="term" value="F:RNA binding"/>
    <property type="evidence" value="ECO:0007669"/>
    <property type="project" value="UniProtKB-UniRule"/>
</dbReference>
<feature type="repeat" description="PPR" evidence="3">
    <location>
        <begin position="734"/>
        <end position="768"/>
    </location>
</feature>
<evidence type="ECO:0000259" key="5">
    <source>
        <dbReference type="PROSITE" id="PS50102"/>
    </source>
</evidence>
<dbReference type="InterPro" id="IPR046960">
    <property type="entry name" value="PPR_At4g14850-like_plant"/>
</dbReference>
<feature type="compositionally biased region" description="Basic and acidic residues" evidence="4">
    <location>
        <begin position="243"/>
        <end position="253"/>
    </location>
</feature>
<gene>
    <name evidence="6" type="ORF">CDL15_Pgr001356</name>
</gene>
<dbReference type="Pfam" id="PF00076">
    <property type="entry name" value="RRM_1"/>
    <property type="match status" value="1"/>
</dbReference>
<feature type="region of interest" description="Disordered" evidence="4">
    <location>
        <begin position="219"/>
        <end position="279"/>
    </location>
</feature>
<feature type="domain" description="RRM" evidence="5">
    <location>
        <begin position="37"/>
        <end position="111"/>
    </location>
</feature>
<sequence length="913" mass="99424">MATFHSSQPFISPSAHPSGYQGAEGIGSAAGDTGLPVTLLIRHLPEAIPQDTLSRLLSHYGASAVRPCTSGRLKSCAFVDFVNEPIAYQAQRSLNGLRFLGKVLKVERASNPIKANEVQHKEGQSTKEVQSESGTSASDKGGNSKTSFVPAQEPIAPKLGIEYPFPPHLEYAYPSPDGNILTNIVNALIAVPRFYTQVLHLMNKMNIPAPFRMALPTPPLPPAAPAPPPLPPPPPASTAAKPSTEDLSERESETESSGEDVDEIAIDSESSRVARSGRKRARIEAIVGPAVNRDVTHEEVGVKPAALLPKEIPLIKKNNPVLQIKIAPKRTKAEQNDDAEAREENVPEKEKLNVEWFATAEDLERGKLPMEEILSLPQFKNYTAGNPAPVLYIKNLAKDVVHDDFYFIFGSLFASMDEAKSNLHVKLMQGITELLIGASDWKSRCDAQAESGPCSWLLLRFLSISSNLQWIAFPLFLKNPPGYAPKAAESSSFSVTEAPAQPPSRPAGSPREAFLLCKQFRSSDGFSATPFDSFTFTFLLNTCAALGSAVPGAQLHGLSMKSGFESHVYVQTALVYMYGSCGFLVEAHQVFVVMPEKNSVSWNVLITGFAKWGQPDFACSLLENMPAPTVVSWTAVIDGYAQMNRFNEAFGLFRRMVGDDAVGPSEITIFAIIPAVSNLGDVRICQSVHCYGEKRGFNASDIQVMNSLIDSYAKCGCALSAWKVFSGIPIEQRNLVSWTSIISALAMHGKGKEALENFERMKRCGLKPNRVTFLSILNACSHGGLVEEGLRFFEKMGADYGVKPDVKHYGSLIDLLGRSGRLEEAEKVASEVPPEIANDVIWRTLLGACGFHGDILKAERATEKILEIERGYGGDYVLMSNIFAGAGRFQDAEKLRKLIDQRCTSKVPGHSLL</sequence>
<organism evidence="6 7">
    <name type="scientific">Punica granatum</name>
    <name type="common">Pomegranate</name>
    <dbReference type="NCBI Taxonomy" id="22663"/>
    <lineage>
        <taxon>Eukaryota</taxon>
        <taxon>Viridiplantae</taxon>
        <taxon>Streptophyta</taxon>
        <taxon>Embryophyta</taxon>
        <taxon>Tracheophyta</taxon>
        <taxon>Spermatophyta</taxon>
        <taxon>Magnoliopsida</taxon>
        <taxon>eudicotyledons</taxon>
        <taxon>Gunneridae</taxon>
        <taxon>Pentapetalae</taxon>
        <taxon>rosids</taxon>
        <taxon>malvids</taxon>
        <taxon>Myrtales</taxon>
        <taxon>Lythraceae</taxon>
        <taxon>Punica</taxon>
    </lineage>
</organism>
<dbReference type="Gene3D" id="3.30.70.330">
    <property type="match status" value="1"/>
</dbReference>
<feature type="repeat" description="PPR" evidence="3">
    <location>
        <begin position="598"/>
        <end position="628"/>
    </location>
</feature>